<protein>
    <recommendedName>
        <fullName evidence="2">FAD dependent oxidoreductase domain-containing protein</fullName>
    </recommendedName>
</protein>
<dbReference type="AlphaFoldDB" id="A0A1M2VTZ1"/>
<dbReference type="Proteomes" id="UP000184267">
    <property type="component" value="Unassembled WGS sequence"/>
</dbReference>
<dbReference type="InterPro" id="IPR036188">
    <property type="entry name" value="FAD/NAD-bd_sf"/>
</dbReference>
<dbReference type="SUPFAM" id="SSF51905">
    <property type="entry name" value="FAD/NAD(P)-binding domain"/>
    <property type="match status" value="1"/>
</dbReference>
<dbReference type="PANTHER" id="PTHR13847:SF260">
    <property type="entry name" value="FAD DEPENDENT OXIDOREDUCTASE DOMAIN-CONTAINING PROTEIN"/>
    <property type="match status" value="1"/>
</dbReference>
<feature type="signal peptide" evidence="1">
    <location>
        <begin position="1"/>
        <end position="18"/>
    </location>
</feature>
<dbReference type="PANTHER" id="PTHR13847">
    <property type="entry name" value="SARCOSINE DEHYDROGENASE-RELATED"/>
    <property type="match status" value="1"/>
</dbReference>
<dbReference type="OMA" id="NIWPLKL"/>
<accession>A0A1M2VTZ1</accession>
<dbReference type="STRING" id="154538.A0A1M2VTZ1"/>
<dbReference type="Gene3D" id="3.50.50.60">
    <property type="entry name" value="FAD/NAD(P)-binding domain"/>
    <property type="match status" value="1"/>
</dbReference>
<organism evidence="3 4">
    <name type="scientific">Trametes pubescens</name>
    <name type="common">White-rot fungus</name>
    <dbReference type="NCBI Taxonomy" id="154538"/>
    <lineage>
        <taxon>Eukaryota</taxon>
        <taxon>Fungi</taxon>
        <taxon>Dikarya</taxon>
        <taxon>Basidiomycota</taxon>
        <taxon>Agaricomycotina</taxon>
        <taxon>Agaricomycetes</taxon>
        <taxon>Polyporales</taxon>
        <taxon>Polyporaceae</taxon>
        <taxon>Trametes</taxon>
    </lineage>
</organism>
<dbReference type="EMBL" id="MNAD01000688">
    <property type="protein sequence ID" value="OJT11074.1"/>
    <property type="molecule type" value="Genomic_DNA"/>
</dbReference>
<dbReference type="GO" id="GO:0005737">
    <property type="term" value="C:cytoplasm"/>
    <property type="evidence" value="ECO:0007669"/>
    <property type="project" value="TreeGrafter"/>
</dbReference>
<dbReference type="Pfam" id="PF01266">
    <property type="entry name" value="DAO"/>
    <property type="match status" value="1"/>
</dbReference>
<name>A0A1M2VTZ1_TRAPU</name>
<feature type="domain" description="FAD dependent oxidoreductase" evidence="2">
    <location>
        <begin position="78"/>
        <end position="476"/>
    </location>
</feature>
<dbReference type="OrthoDB" id="429143at2759"/>
<keyword evidence="4" id="KW-1185">Reference proteome</keyword>
<evidence type="ECO:0000313" key="4">
    <source>
        <dbReference type="Proteomes" id="UP000184267"/>
    </source>
</evidence>
<comment type="caution">
    <text evidence="3">The sequence shown here is derived from an EMBL/GenBank/DDBJ whole genome shotgun (WGS) entry which is preliminary data.</text>
</comment>
<evidence type="ECO:0000259" key="2">
    <source>
        <dbReference type="Pfam" id="PF01266"/>
    </source>
</evidence>
<feature type="chain" id="PRO_5012792858" description="FAD dependent oxidoreductase domain-containing protein" evidence="1">
    <location>
        <begin position="19"/>
        <end position="504"/>
    </location>
</feature>
<reference evidence="3 4" key="1">
    <citation type="submission" date="2016-10" db="EMBL/GenBank/DDBJ databases">
        <title>Genome sequence of the basidiomycete white-rot fungus Trametes pubescens.</title>
        <authorList>
            <person name="Makela M.R."/>
            <person name="Granchi Z."/>
            <person name="Peng M."/>
            <person name="De Vries R.P."/>
            <person name="Grigoriev I."/>
            <person name="Riley R."/>
            <person name="Hilden K."/>
        </authorList>
    </citation>
    <scope>NUCLEOTIDE SEQUENCE [LARGE SCALE GENOMIC DNA]</scope>
    <source>
        <strain evidence="3 4">FBCC735</strain>
    </source>
</reference>
<evidence type="ECO:0000256" key="1">
    <source>
        <dbReference type="SAM" id="SignalP"/>
    </source>
</evidence>
<evidence type="ECO:0000313" key="3">
    <source>
        <dbReference type="EMBL" id="OJT11074.1"/>
    </source>
</evidence>
<keyword evidence="1" id="KW-0732">Signal</keyword>
<dbReference type="Gene3D" id="3.30.9.10">
    <property type="entry name" value="D-Amino Acid Oxidase, subunit A, domain 2"/>
    <property type="match status" value="1"/>
</dbReference>
<sequence length="504" mass="53948">MQLSIPLSALLLRISAMAVLPVFLNVFAEHQEVFQLPPSGPRCPLPVPNSTASFWITTPGANPLAKEGSEGPLTADVDIAIIGSGITGVSAAYHISRLLAETGDAAKPLKVVILEARDFCSGATGRNGGHLTANIFQDFAVYSSRFGTDDAKRAIALETRTVSEIVKIANESGKTDALDLVSGGRNHLLFTDAEVAEADLDYETAKKAGVDLTDVEFLTKEQVQERYGASYPSVRTPGYNIWPLKLVSHLYTTAANSSALSLALHTNTPVTTLMPIPASSSAGSARRWNLTTPRGPISASYVLHATNAYASHLLAHMHGPAGIVPSRGQIIATRAAVPPSVLTTSAYTGNEGFEYWFPRPVEAGQEKPLVIIGGGREATKPKFELYVSDDSVVNPGVGEALRKFLPVVFPGKYEEGQEPELEWTGIMGYTQTGDPFVGPVIDPANPGAHKGQYISAGYTGHGMPRAFSCAEAVAQMIVADIQGKEWEVPDWLPRHHLTQNRLNE</sequence>
<proteinExistence type="predicted"/>
<gene>
    <name evidence="3" type="ORF">TRAPUB_12403</name>
</gene>
<dbReference type="InterPro" id="IPR006076">
    <property type="entry name" value="FAD-dep_OxRdtase"/>
</dbReference>